<keyword evidence="1" id="KW-1133">Transmembrane helix</keyword>
<gene>
    <name evidence="2" type="primary">AVEN_142947_1</name>
    <name evidence="2" type="ORF">CEXT_629961</name>
</gene>
<name>A0AAV4NTZ8_CAEEX</name>
<feature type="transmembrane region" description="Helical" evidence="1">
    <location>
        <begin position="77"/>
        <end position="98"/>
    </location>
</feature>
<reference evidence="2 3" key="1">
    <citation type="submission" date="2021-06" db="EMBL/GenBank/DDBJ databases">
        <title>Caerostris extrusa draft genome.</title>
        <authorList>
            <person name="Kono N."/>
            <person name="Arakawa K."/>
        </authorList>
    </citation>
    <scope>NUCLEOTIDE SEQUENCE [LARGE SCALE GENOMIC DNA]</scope>
</reference>
<proteinExistence type="predicted"/>
<comment type="caution">
    <text evidence="2">The sequence shown here is derived from an EMBL/GenBank/DDBJ whole genome shotgun (WGS) entry which is preliminary data.</text>
</comment>
<dbReference type="Proteomes" id="UP001054945">
    <property type="component" value="Unassembled WGS sequence"/>
</dbReference>
<dbReference type="EMBL" id="BPLR01003743">
    <property type="protein sequence ID" value="GIX88198.1"/>
    <property type="molecule type" value="Genomic_DNA"/>
</dbReference>
<keyword evidence="3" id="KW-1185">Reference proteome</keyword>
<dbReference type="SUPFAM" id="SSF81321">
    <property type="entry name" value="Family A G protein-coupled receptor-like"/>
    <property type="match status" value="1"/>
</dbReference>
<keyword evidence="1" id="KW-0472">Membrane</keyword>
<evidence type="ECO:0000313" key="2">
    <source>
        <dbReference type="EMBL" id="GIX88198.1"/>
    </source>
</evidence>
<sequence length="134" mass="14707">MRSRPPTLRPMDRGLRPANFQIQTSNYTDLIDCLPATTHTSRSLCDSLNDTGESFQNESLASTSPQDEIDLVELYRVVVPVMLIVCILSLVFNLIILLSVRWVRKSLSPTLLLSLSLAVADAYASLVIGVGISS</sequence>
<dbReference type="Gene3D" id="1.20.1070.10">
    <property type="entry name" value="Rhodopsin 7-helix transmembrane proteins"/>
    <property type="match status" value="1"/>
</dbReference>
<protein>
    <submittedName>
        <fullName evidence="2">G_PROTEIN_RECEP_F1_2 domain-containing protein</fullName>
    </submittedName>
</protein>
<accession>A0AAV4NTZ8</accession>
<evidence type="ECO:0000313" key="3">
    <source>
        <dbReference type="Proteomes" id="UP001054945"/>
    </source>
</evidence>
<evidence type="ECO:0000256" key="1">
    <source>
        <dbReference type="SAM" id="Phobius"/>
    </source>
</evidence>
<dbReference type="AlphaFoldDB" id="A0AAV4NTZ8"/>
<keyword evidence="1" id="KW-0812">Transmembrane</keyword>
<organism evidence="2 3">
    <name type="scientific">Caerostris extrusa</name>
    <name type="common">Bark spider</name>
    <name type="synonym">Caerostris bankana</name>
    <dbReference type="NCBI Taxonomy" id="172846"/>
    <lineage>
        <taxon>Eukaryota</taxon>
        <taxon>Metazoa</taxon>
        <taxon>Ecdysozoa</taxon>
        <taxon>Arthropoda</taxon>
        <taxon>Chelicerata</taxon>
        <taxon>Arachnida</taxon>
        <taxon>Araneae</taxon>
        <taxon>Araneomorphae</taxon>
        <taxon>Entelegynae</taxon>
        <taxon>Araneoidea</taxon>
        <taxon>Araneidae</taxon>
        <taxon>Caerostris</taxon>
    </lineage>
</organism>
<feature type="transmembrane region" description="Helical" evidence="1">
    <location>
        <begin position="110"/>
        <end position="132"/>
    </location>
</feature>